<evidence type="ECO:0000313" key="2">
    <source>
        <dbReference type="EMBL" id="NVO89355.1"/>
    </source>
</evidence>
<protein>
    <submittedName>
        <fullName evidence="2">Uncharacterized protein</fullName>
    </submittedName>
</protein>
<organism evidence="2 3">
    <name type="scientific">Lacticaseibacillus rhamnosus</name>
    <name type="common">Lactobacillus rhamnosus</name>
    <dbReference type="NCBI Taxonomy" id="47715"/>
    <lineage>
        <taxon>Bacteria</taxon>
        <taxon>Bacillati</taxon>
        <taxon>Bacillota</taxon>
        <taxon>Bacilli</taxon>
        <taxon>Lactobacillales</taxon>
        <taxon>Lactobacillaceae</taxon>
        <taxon>Lacticaseibacillus</taxon>
    </lineage>
</organism>
<feature type="compositionally biased region" description="Polar residues" evidence="1">
    <location>
        <begin position="10"/>
        <end position="24"/>
    </location>
</feature>
<evidence type="ECO:0000313" key="3">
    <source>
        <dbReference type="Proteomes" id="UP000542889"/>
    </source>
</evidence>
<evidence type="ECO:0000256" key="1">
    <source>
        <dbReference type="SAM" id="MobiDB-lite"/>
    </source>
</evidence>
<dbReference type="AlphaFoldDB" id="A0A7Y7QID0"/>
<sequence length="85" mass="9330">MKNRNEKKTAQASVETTLDSSYTSTPDDAIYSLADLIKELQKLPSNATVHILGNLEDRPVEIGSNVDYDKDKNAVSFSGDITLID</sequence>
<proteinExistence type="predicted"/>
<name>A0A7Y7QID0_LACRH</name>
<dbReference type="Proteomes" id="UP000542889">
    <property type="component" value="Unassembled WGS sequence"/>
</dbReference>
<reference evidence="2 3" key="1">
    <citation type="submission" date="2020-06" db="EMBL/GenBank/DDBJ databases">
        <title>Lactobacillus rhamnosus QC,genome.</title>
        <authorList>
            <person name="Yi H."/>
            <person name="Jin M."/>
        </authorList>
    </citation>
    <scope>NUCLEOTIDE SEQUENCE [LARGE SCALE GENOMIC DNA]</scope>
    <source>
        <strain evidence="2 3">QC</strain>
    </source>
</reference>
<feature type="region of interest" description="Disordered" evidence="1">
    <location>
        <begin position="1"/>
        <end position="24"/>
    </location>
</feature>
<dbReference type="RefSeq" id="WP_176818591.1">
    <property type="nucleotide sequence ID" value="NZ_JABXWP010000025.1"/>
</dbReference>
<gene>
    <name evidence="2" type="ORF">HWN39_12825</name>
</gene>
<comment type="caution">
    <text evidence="2">The sequence shown here is derived from an EMBL/GenBank/DDBJ whole genome shotgun (WGS) entry which is preliminary data.</text>
</comment>
<dbReference type="EMBL" id="JABXWP010000025">
    <property type="protein sequence ID" value="NVO89355.1"/>
    <property type="molecule type" value="Genomic_DNA"/>
</dbReference>
<accession>A0A7Y7QID0</accession>